<keyword evidence="6 10" id="KW-1133">Transmembrane helix</keyword>
<name>A0A7J7FKI3_DICBM</name>
<dbReference type="GO" id="GO:0004984">
    <property type="term" value="F:olfactory receptor activity"/>
    <property type="evidence" value="ECO:0007669"/>
    <property type="project" value="TreeGrafter"/>
</dbReference>
<evidence type="ECO:0000256" key="8">
    <source>
        <dbReference type="ARBA" id="ARBA00023136"/>
    </source>
</evidence>
<dbReference type="Gene3D" id="1.20.1070.10">
    <property type="entry name" value="Rhodopsin 7-helix transmembrane proteins"/>
    <property type="match status" value="1"/>
</dbReference>
<evidence type="ECO:0000256" key="1">
    <source>
        <dbReference type="ARBA" id="ARBA00004651"/>
    </source>
</evidence>
<protein>
    <recommendedName>
        <fullName evidence="11">G-protein coupled receptors family 1 profile domain-containing protein</fullName>
    </recommendedName>
</protein>
<evidence type="ECO:0000256" key="9">
    <source>
        <dbReference type="ARBA" id="ARBA00023170"/>
    </source>
</evidence>
<dbReference type="EMBL" id="JACDTQ010000370">
    <property type="protein sequence ID" value="KAF5928418.1"/>
    <property type="molecule type" value="Genomic_DNA"/>
</dbReference>
<dbReference type="SUPFAM" id="SSF81321">
    <property type="entry name" value="Family A G protein-coupled receptor-like"/>
    <property type="match status" value="1"/>
</dbReference>
<dbReference type="PANTHER" id="PTHR26454">
    <property type="entry name" value="OLFACTORY RECEPTOR"/>
    <property type="match status" value="1"/>
</dbReference>
<evidence type="ECO:0000313" key="13">
    <source>
        <dbReference type="Proteomes" id="UP000551758"/>
    </source>
</evidence>
<evidence type="ECO:0000256" key="3">
    <source>
        <dbReference type="ARBA" id="ARBA00022606"/>
    </source>
</evidence>
<keyword evidence="3" id="KW-0716">Sensory transduction</keyword>
<keyword evidence="7" id="KW-0807">Transducer</keyword>
<dbReference type="GO" id="GO:0004930">
    <property type="term" value="F:G protein-coupled receptor activity"/>
    <property type="evidence" value="ECO:0007669"/>
    <property type="project" value="UniProtKB-KW"/>
</dbReference>
<dbReference type="InterPro" id="IPR017452">
    <property type="entry name" value="GPCR_Rhodpsn_7TM"/>
</dbReference>
<evidence type="ECO:0000256" key="4">
    <source>
        <dbReference type="ARBA" id="ARBA00022692"/>
    </source>
</evidence>
<keyword evidence="7" id="KW-0297">G-protein coupled receptor</keyword>
<keyword evidence="8 10" id="KW-0472">Membrane</keyword>
<keyword evidence="5" id="KW-0552">Olfaction</keyword>
<evidence type="ECO:0000256" key="5">
    <source>
        <dbReference type="ARBA" id="ARBA00022725"/>
    </source>
</evidence>
<dbReference type="Pfam" id="PF00001">
    <property type="entry name" value="7tm_1"/>
    <property type="match status" value="1"/>
</dbReference>
<sequence length="188" mass="21362">MNHTAITEFVLLGLPDDPDLRIVTFFFLLIIYVLNVTGKLNVITLSLVDSHLQTPVYFFLQNFSFLEISSATVCIPRFLGTIITRDTTISNNNCAAQLFFFIFLEVTEFYILTTMSYDRYFAICKPLHYTTIMNRKLCSLLASLTKGVAILNTSVAPRPHPFIYTMRNQQVKQAFNGAAHKVVFSAIK</sequence>
<evidence type="ECO:0000313" key="12">
    <source>
        <dbReference type="EMBL" id="KAF5928418.1"/>
    </source>
</evidence>
<dbReference type="GO" id="GO:0005886">
    <property type="term" value="C:plasma membrane"/>
    <property type="evidence" value="ECO:0007669"/>
    <property type="project" value="UniProtKB-SubCell"/>
</dbReference>
<organism evidence="12 13">
    <name type="scientific">Diceros bicornis minor</name>
    <name type="common">South-central black rhinoceros</name>
    <dbReference type="NCBI Taxonomy" id="77932"/>
    <lineage>
        <taxon>Eukaryota</taxon>
        <taxon>Metazoa</taxon>
        <taxon>Chordata</taxon>
        <taxon>Craniata</taxon>
        <taxon>Vertebrata</taxon>
        <taxon>Euteleostomi</taxon>
        <taxon>Mammalia</taxon>
        <taxon>Eutheria</taxon>
        <taxon>Laurasiatheria</taxon>
        <taxon>Perissodactyla</taxon>
        <taxon>Rhinocerotidae</taxon>
        <taxon>Diceros</taxon>
    </lineage>
</organism>
<keyword evidence="13" id="KW-1185">Reference proteome</keyword>
<keyword evidence="2" id="KW-1003">Cell membrane</keyword>
<dbReference type="PROSITE" id="PS50262">
    <property type="entry name" value="G_PROTEIN_RECEP_F1_2"/>
    <property type="match status" value="1"/>
</dbReference>
<feature type="transmembrane region" description="Helical" evidence="10">
    <location>
        <begin position="20"/>
        <end position="37"/>
    </location>
</feature>
<comment type="caution">
    <text evidence="12">The sequence shown here is derived from an EMBL/GenBank/DDBJ whole genome shotgun (WGS) entry which is preliminary data.</text>
</comment>
<comment type="subcellular location">
    <subcellularLocation>
        <location evidence="1">Cell membrane</location>
        <topology evidence="1">Multi-pass membrane protein</topology>
    </subcellularLocation>
</comment>
<dbReference type="AlphaFoldDB" id="A0A7J7FKI3"/>
<keyword evidence="4 10" id="KW-0812">Transmembrane</keyword>
<proteinExistence type="predicted"/>
<dbReference type="FunFam" id="1.20.1070.10:FF:000410">
    <property type="entry name" value="Olfactory receptor 1348"/>
    <property type="match status" value="1"/>
</dbReference>
<evidence type="ECO:0000259" key="11">
    <source>
        <dbReference type="PROSITE" id="PS50262"/>
    </source>
</evidence>
<keyword evidence="9" id="KW-0675">Receptor</keyword>
<dbReference type="PROSITE" id="PS00237">
    <property type="entry name" value="G_PROTEIN_RECEP_F1_1"/>
    <property type="match status" value="1"/>
</dbReference>
<evidence type="ECO:0000256" key="10">
    <source>
        <dbReference type="SAM" id="Phobius"/>
    </source>
</evidence>
<evidence type="ECO:0000256" key="7">
    <source>
        <dbReference type="ARBA" id="ARBA00023040"/>
    </source>
</evidence>
<gene>
    <name evidence="12" type="ORF">HPG69_015023</name>
</gene>
<feature type="domain" description="G-protein coupled receptors family 1 profile" evidence="11">
    <location>
        <begin position="38"/>
        <end position="151"/>
    </location>
</feature>
<accession>A0A7J7FKI3</accession>
<evidence type="ECO:0000256" key="6">
    <source>
        <dbReference type="ARBA" id="ARBA00022989"/>
    </source>
</evidence>
<dbReference type="InterPro" id="IPR047132">
    <property type="entry name" value="Olfact_rcpt_6C-like"/>
</dbReference>
<evidence type="ECO:0000256" key="2">
    <source>
        <dbReference type="ARBA" id="ARBA00022475"/>
    </source>
</evidence>
<dbReference type="PANTHER" id="PTHR26454:SF39">
    <property type="entry name" value="OLFACTORY RECEPTOR 6C3"/>
    <property type="match status" value="1"/>
</dbReference>
<dbReference type="InterPro" id="IPR000276">
    <property type="entry name" value="GPCR_Rhodpsn"/>
</dbReference>
<reference evidence="12 13" key="1">
    <citation type="journal article" date="2020" name="Mol. Biol. Evol.">
        <title>Interspecific Gene Flow and the Evolution of Specialization in Black and White Rhinoceros.</title>
        <authorList>
            <person name="Moodley Y."/>
            <person name="Westbury M.V."/>
            <person name="Russo I.M."/>
            <person name="Gopalakrishnan S."/>
            <person name="Rakotoarivelo A."/>
            <person name="Olsen R.A."/>
            <person name="Prost S."/>
            <person name="Tunstall T."/>
            <person name="Ryder O.A."/>
            <person name="Dalen L."/>
            <person name="Bruford M.W."/>
        </authorList>
    </citation>
    <scope>NUCLEOTIDE SEQUENCE [LARGE SCALE GENOMIC DNA]</scope>
    <source>
        <strain evidence="12">SBR-YM</strain>
        <tissue evidence="12">Skin</tissue>
    </source>
</reference>
<dbReference type="Proteomes" id="UP000551758">
    <property type="component" value="Unassembled WGS sequence"/>
</dbReference>